<evidence type="ECO:0000256" key="10">
    <source>
        <dbReference type="ARBA" id="ARBA00023152"/>
    </source>
</evidence>
<feature type="domain" description="Pyruvate kinase barrel" evidence="12">
    <location>
        <begin position="379"/>
        <end position="598"/>
    </location>
</feature>
<name>A0A3M2HGN2_9GAMM</name>
<dbReference type="InterPro" id="IPR001697">
    <property type="entry name" value="Pyr_Knase"/>
</dbReference>
<keyword evidence="6" id="KW-0547">Nucleotide-binding</keyword>
<comment type="similarity">
    <text evidence="2">Belongs to the pyruvate kinase family.</text>
</comment>
<evidence type="ECO:0000256" key="5">
    <source>
        <dbReference type="ARBA" id="ARBA00022723"/>
    </source>
</evidence>
<dbReference type="GO" id="GO:0004743">
    <property type="term" value="F:pyruvate kinase activity"/>
    <property type="evidence" value="ECO:0007669"/>
    <property type="project" value="UniProtKB-EC"/>
</dbReference>
<accession>A0A3M2HGN2</accession>
<feature type="domain" description="Pyruvate kinase barrel" evidence="12">
    <location>
        <begin position="147"/>
        <end position="232"/>
    </location>
</feature>
<evidence type="ECO:0000256" key="11">
    <source>
        <dbReference type="ARBA" id="ARBA00023317"/>
    </source>
</evidence>
<dbReference type="Pfam" id="PF00224">
    <property type="entry name" value="PK"/>
    <property type="match status" value="2"/>
</dbReference>
<sequence length="646" mass="70625">MEPVMFRVDDQPPSNHASIQPSTTALLQSLHELRQLMRQGNCVQIPETLKPHPSYRQSAENLLAYLCLRRRDIRSLQNQLAELGLSSLAGCEAYCLSAVENVTAALQSLTGEALSDDTPAAPGLASGRAHLRLHTEALLGPTGDDRAVRIMVTLPEQAANDAAMVRDFLAQGMNCARINCAHGNADSWSRMIDHVRSGADELGRNCKVMMDLAGPKLRTGDIAHDTAVLKIKPERDRCGRVTRPARVWLTAQATEVRSDMPAVQSPWIEVPAKWLANLRSGDTLKLRDARGAKRVLNVVEHTPGGCWAELEKTVYLTSGLKLKVKRETKREAGKKQAQTKITAVPKSESFIELRVGESLVLQRNGIGHQAQHDDKGEISAPACVVCDVPELYRDARVGQPIWFDDGKIGGRIEAVNYEKLEIGIEHIVHASGRAKLRCAKGINLPETDLQLAALTDEDLRALEFAVAHADVVELSFANTVEDVQALAGHLRRLGRDDLGVVLKIETRKGFENLPAMLLAGMQFEGFGVMIARGDLAVESGFERLAEVQEEILCLCEAAHVPVIWATQVLETLAKKGAPSRAEITDAAMGVRAECVMLNKGPHVLDAIRTLDDLLRRMQGHHVKNRGMMRCLSVAKEPSGLVAAHPT</sequence>
<evidence type="ECO:0000256" key="9">
    <source>
        <dbReference type="ARBA" id="ARBA00022842"/>
    </source>
</evidence>
<dbReference type="InterPro" id="IPR015813">
    <property type="entry name" value="Pyrv/PenolPyrv_kinase-like_dom"/>
</dbReference>
<dbReference type="UniPathway" id="UPA00109">
    <property type="reaction ID" value="UER00188"/>
</dbReference>
<evidence type="ECO:0000256" key="8">
    <source>
        <dbReference type="ARBA" id="ARBA00022840"/>
    </source>
</evidence>
<evidence type="ECO:0000256" key="2">
    <source>
        <dbReference type="ARBA" id="ARBA00008663"/>
    </source>
</evidence>
<dbReference type="InterPro" id="IPR040442">
    <property type="entry name" value="Pyrv_kinase-like_dom_sf"/>
</dbReference>
<evidence type="ECO:0000256" key="3">
    <source>
        <dbReference type="ARBA" id="ARBA00012142"/>
    </source>
</evidence>
<evidence type="ECO:0000313" key="14">
    <source>
        <dbReference type="Proteomes" id="UP000269774"/>
    </source>
</evidence>
<keyword evidence="7 13" id="KW-0418">Kinase</keyword>
<dbReference type="InterPro" id="IPR015793">
    <property type="entry name" value="Pyrv_Knase_brl"/>
</dbReference>
<dbReference type="SUPFAM" id="SSF50800">
    <property type="entry name" value="PK beta-barrel domain-like"/>
    <property type="match status" value="1"/>
</dbReference>
<keyword evidence="5" id="KW-0479">Metal-binding</keyword>
<dbReference type="InterPro" id="IPR015806">
    <property type="entry name" value="Pyrv_Knase_insert_dom_sf"/>
</dbReference>
<comment type="caution">
    <text evidence="13">The sequence shown here is derived from an EMBL/GenBank/DDBJ whole genome shotgun (WGS) entry which is preliminary data.</text>
</comment>
<dbReference type="Gene3D" id="2.40.33.10">
    <property type="entry name" value="PK beta-barrel domain-like"/>
    <property type="match status" value="2"/>
</dbReference>
<evidence type="ECO:0000313" key="13">
    <source>
        <dbReference type="EMBL" id="RMH87585.1"/>
    </source>
</evidence>
<dbReference type="SUPFAM" id="SSF51621">
    <property type="entry name" value="Phosphoenolpyruvate/pyruvate domain"/>
    <property type="match status" value="1"/>
</dbReference>
<dbReference type="AlphaFoldDB" id="A0A3M2HGN2"/>
<evidence type="ECO:0000259" key="12">
    <source>
        <dbReference type="Pfam" id="PF00224"/>
    </source>
</evidence>
<evidence type="ECO:0000256" key="4">
    <source>
        <dbReference type="ARBA" id="ARBA00022679"/>
    </source>
</evidence>
<dbReference type="EMBL" id="RFFM01000010">
    <property type="protein sequence ID" value="RMH87585.1"/>
    <property type="molecule type" value="Genomic_DNA"/>
</dbReference>
<comment type="pathway">
    <text evidence="1">Carbohydrate degradation; glycolysis; pyruvate from D-glyceraldehyde 3-phosphate: step 5/5.</text>
</comment>
<dbReference type="GO" id="GO:0016301">
    <property type="term" value="F:kinase activity"/>
    <property type="evidence" value="ECO:0007669"/>
    <property type="project" value="UniProtKB-KW"/>
</dbReference>
<keyword evidence="9" id="KW-0460">Magnesium</keyword>
<dbReference type="NCBIfam" id="NF011314">
    <property type="entry name" value="PRK14725.1"/>
    <property type="match status" value="1"/>
</dbReference>
<dbReference type="OrthoDB" id="9812123at2"/>
<keyword evidence="14" id="KW-1185">Reference proteome</keyword>
<proteinExistence type="inferred from homology"/>
<evidence type="ECO:0000256" key="7">
    <source>
        <dbReference type="ARBA" id="ARBA00022777"/>
    </source>
</evidence>
<organism evidence="13 14">
    <name type="scientific">Stutzerimonas zhaodongensis</name>
    <dbReference type="NCBI Taxonomy" id="1176257"/>
    <lineage>
        <taxon>Bacteria</taxon>
        <taxon>Pseudomonadati</taxon>
        <taxon>Pseudomonadota</taxon>
        <taxon>Gammaproteobacteria</taxon>
        <taxon>Pseudomonadales</taxon>
        <taxon>Pseudomonadaceae</taxon>
        <taxon>Stutzerimonas</taxon>
    </lineage>
</organism>
<dbReference type="Gene3D" id="3.20.20.60">
    <property type="entry name" value="Phosphoenolpyruvate-binding domains"/>
    <property type="match status" value="2"/>
</dbReference>
<keyword evidence="11 13" id="KW-0670">Pyruvate</keyword>
<dbReference type="InterPro" id="IPR011037">
    <property type="entry name" value="Pyrv_Knase-like_insert_dom_sf"/>
</dbReference>
<dbReference type="Proteomes" id="UP000269774">
    <property type="component" value="Unassembled WGS sequence"/>
</dbReference>
<protein>
    <recommendedName>
        <fullName evidence="3">pyruvate kinase</fullName>
        <ecNumber evidence="3">2.7.1.40</ecNumber>
    </recommendedName>
</protein>
<keyword evidence="8" id="KW-0067">ATP-binding</keyword>
<dbReference type="GO" id="GO:0000287">
    <property type="term" value="F:magnesium ion binding"/>
    <property type="evidence" value="ECO:0007669"/>
    <property type="project" value="InterPro"/>
</dbReference>
<dbReference type="GO" id="GO:0030955">
    <property type="term" value="F:potassium ion binding"/>
    <property type="evidence" value="ECO:0007669"/>
    <property type="project" value="InterPro"/>
</dbReference>
<dbReference type="GO" id="GO:0005524">
    <property type="term" value="F:ATP binding"/>
    <property type="evidence" value="ECO:0007669"/>
    <property type="project" value="UniProtKB-KW"/>
</dbReference>
<reference evidence="13 14" key="1">
    <citation type="submission" date="2018-10" db="EMBL/GenBank/DDBJ databases">
        <title>Pseudomonas zhaodongensis NEAU-ST5-21(T) genome.</title>
        <authorList>
            <person name="Peng J."/>
            <person name="Liu Z.-P."/>
        </authorList>
    </citation>
    <scope>NUCLEOTIDE SEQUENCE [LARGE SCALE GENOMIC DNA]</scope>
    <source>
        <strain evidence="13 14">NEAU-ST5-21</strain>
    </source>
</reference>
<keyword evidence="4" id="KW-0808">Transferase</keyword>
<keyword evidence="10" id="KW-0324">Glycolysis</keyword>
<evidence type="ECO:0000256" key="1">
    <source>
        <dbReference type="ARBA" id="ARBA00004997"/>
    </source>
</evidence>
<dbReference type="PANTHER" id="PTHR11817">
    <property type="entry name" value="PYRUVATE KINASE"/>
    <property type="match status" value="1"/>
</dbReference>
<dbReference type="EC" id="2.7.1.40" evidence="3"/>
<gene>
    <name evidence="13" type="ORF">EA797_21045</name>
</gene>
<evidence type="ECO:0000256" key="6">
    <source>
        <dbReference type="ARBA" id="ARBA00022741"/>
    </source>
</evidence>